<dbReference type="EMBL" id="GBRH01267327">
    <property type="protein sequence ID" value="JAD30568.1"/>
    <property type="molecule type" value="Transcribed_RNA"/>
</dbReference>
<accession>A0A0A8YYR9</accession>
<organism evidence="2">
    <name type="scientific">Arundo donax</name>
    <name type="common">Giant reed</name>
    <name type="synonym">Donax arundinaceus</name>
    <dbReference type="NCBI Taxonomy" id="35708"/>
    <lineage>
        <taxon>Eukaryota</taxon>
        <taxon>Viridiplantae</taxon>
        <taxon>Streptophyta</taxon>
        <taxon>Embryophyta</taxon>
        <taxon>Tracheophyta</taxon>
        <taxon>Spermatophyta</taxon>
        <taxon>Magnoliopsida</taxon>
        <taxon>Liliopsida</taxon>
        <taxon>Poales</taxon>
        <taxon>Poaceae</taxon>
        <taxon>PACMAD clade</taxon>
        <taxon>Arundinoideae</taxon>
        <taxon>Arundineae</taxon>
        <taxon>Arundo</taxon>
    </lineage>
</organism>
<proteinExistence type="predicted"/>
<reference evidence="2" key="2">
    <citation type="journal article" date="2015" name="Data Brief">
        <title>Shoot transcriptome of the giant reed, Arundo donax.</title>
        <authorList>
            <person name="Barrero R.A."/>
            <person name="Guerrero F.D."/>
            <person name="Moolhuijzen P."/>
            <person name="Goolsby J.A."/>
            <person name="Tidwell J."/>
            <person name="Bellgard S.E."/>
            <person name="Bellgard M.I."/>
        </authorList>
    </citation>
    <scope>NUCLEOTIDE SEQUENCE</scope>
    <source>
        <tissue evidence="2">Shoot tissue taken approximately 20 cm above the soil surface</tissue>
    </source>
</reference>
<protein>
    <submittedName>
        <fullName evidence="2">Uncharacterized protein</fullName>
    </submittedName>
</protein>
<feature type="region of interest" description="Disordered" evidence="1">
    <location>
        <begin position="1"/>
        <end position="37"/>
    </location>
</feature>
<reference evidence="2" key="1">
    <citation type="submission" date="2014-09" db="EMBL/GenBank/DDBJ databases">
        <authorList>
            <person name="Magalhaes I.L.F."/>
            <person name="Oliveira U."/>
            <person name="Santos F.R."/>
            <person name="Vidigal T.H.D.A."/>
            <person name="Brescovit A.D."/>
            <person name="Santos A.J."/>
        </authorList>
    </citation>
    <scope>NUCLEOTIDE SEQUENCE</scope>
    <source>
        <tissue evidence="2">Shoot tissue taken approximately 20 cm above the soil surface</tissue>
    </source>
</reference>
<feature type="compositionally biased region" description="Low complexity" evidence="1">
    <location>
        <begin position="20"/>
        <end position="30"/>
    </location>
</feature>
<evidence type="ECO:0000256" key="1">
    <source>
        <dbReference type="SAM" id="MobiDB-lite"/>
    </source>
</evidence>
<evidence type="ECO:0000313" key="2">
    <source>
        <dbReference type="EMBL" id="JAD30568.1"/>
    </source>
</evidence>
<dbReference type="AlphaFoldDB" id="A0A0A8YYR9"/>
<name>A0A0A8YYR9_ARUDO</name>
<sequence length="37" mass="3937">MLLVPRIQAAPAPTMKKLAGRPAAAPTGGRVTRPERR</sequence>